<keyword evidence="4" id="KW-1185">Reference proteome</keyword>
<evidence type="ECO:0000256" key="2">
    <source>
        <dbReference type="ARBA" id="ARBA00022729"/>
    </source>
</evidence>
<dbReference type="RefSeq" id="XP_052943538.1">
    <property type="nucleotide sequence ID" value="XM_053090094.1"/>
</dbReference>
<dbReference type="AlphaFoldDB" id="A0AA38H6E8"/>
<dbReference type="PANTHER" id="PTHR28023">
    <property type="entry name" value="UPF0357 PROTEIN YCL012C"/>
    <property type="match status" value="1"/>
</dbReference>
<accession>A0AA38H6E8</accession>
<dbReference type="InterPro" id="IPR018559">
    <property type="entry name" value="DUF2015"/>
</dbReference>
<proteinExistence type="inferred from homology"/>
<dbReference type="PANTHER" id="PTHR28023:SF1">
    <property type="entry name" value="UPF0357 PROTEIN YCL012C"/>
    <property type="match status" value="1"/>
</dbReference>
<dbReference type="Proteomes" id="UP001164286">
    <property type="component" value="Unassembled WGS sequence"/>
</dbReference>
<protein>
    <submittedName>
        <fullName evidence="3">Uncharacterized protein</fullName>
    </submittedName>
</protein>
<reference evidence="3" key="1">
    <citation type="journal article" date="2022" name="G3 (Bethesda)">
        <title>High quality genome of the basidiomycete yeast Dioszegia hungarica PDD-24b-2 isolated from cloud water.</title>
        <authorList>
            <person name="Jarrige D."/>
            <person name="Haridas S."/>
            <person name="Bleykasten-Grosshans C."/>
            <person name="Joly M."/>
            <person name="Nadalig T."/>
            <person name="Sancelme M."/>
            <person name="Vuilleumier S."/>
            <person name="Grigoriev I.V."/>
            <person name="Amato P."/>
            <person name="Bringel F."/>
        </authorList>
    </citation>
    <scope>NUCLEOTIDE SEQUENCE</scope>
    <source>
        <strain evidence="3">PDD-24b-2</strain>
    </source>
</reference>
<comment type="similarity">
    <text evidence="1">Belongs to the UPF0357 family.</text>
</comment>
<gene>
    <name evidence="3" type="ORF">MKK02DRAFT_38420</name>
</gene>
<evidence type="ECO:0000256" key="1">
    <source>
        <dbReference type="ARBA" id="ARBA00008325"/>
    </source>
</evidence>
<dbReference type="EMBL" id="JAKWFO010000008">
    <property type="protein sequence ID" value="KAI9633761.1"/>
    <property type="molecule type" value="Genomic_DNA"/>
</dbReference>
<dbReference type="GeneID" id="77729299"/>
<sequence length="138" mass="15095">MLFHLSAASVFLVIAAVLVYHRARLLPLLTHFLARVLPTQLSARMSNYTPLRSSAFADQAAAGMSSGNFDLEENMAEGSGEGRVGLDEAGVEEVRKIMAIERCTFDQARLIRHNRILAKNGIAPDGTPMDRKAITRLS</sequence>
<keyword evidence="2" id="KW-0732">Signal</keyword>
<dbReference type="Pfam" id="PF09435">
    <property type="entry name" value="DUF2015"/>
    <property type="match status" value="1"/>
</dbReference>
<organism evidence="3 4">
    <name type="scientific">Dioszegia hungarica</name>
    <dbReference type="NCBI Taxonomy" id="4972"/>
    <lineage>
        <taxon>Eukaryota</taxon>
        <taxon>Fungi</taxon>
        <taxon>Dikarya</taxon>
        <taxon>Basidiomycota</taxon>
        <taxon>Agaricomycotina</taxon>
        <taxon>Tremellomycetes</taxon>
        <taxon>Tremellales</taxon>
        <taxon>Bulleribasidiaceae</taxon>
        <taxon>Dioszegia</taxon>
    </lineage>
</organism>
<evidence type="ECO:0000313" key="4">
    <source>
        <dbReference type="Proteomes" id="UP001164286"/>
    </source>
</evidence>
<comment type="caution">
    <text evidence="3">The sequence shown here is derived from an EMBL/GenBank/DDBJ whole genome shotgun (WGS) entry which is preliminary data.</text>
</comment>
<evidence type="ECO:0000313" key="3">
    <source>
        <dbReference type="EMBL" id="KAI9633761.1"/>
    </source>
</evidence>
<name>A0AA38H6E8_9TREE</name>